<organism evidence="1 2">
    <name type="scientific">Lipomyces orientalis</name>
    <dbReference type="NCBI Taxonomy" id="1233043"/>
    <lineage>
        <taxon>Eukaryota</taxon>
        <taxon>Fungi</taxon>
        <taxon>Dikarya</taxon>
        <taxon>Ascomycota</taxon>
        <taxon>Saccharomycotina</taxon>
        <taxon>Lipomycetes</taxon>
        <taxon>Lipomycetales</taxon>
        <taxon>Lipomycetaceae</taxon>
        <taxon>Lipomyces</taxon>
    </lineage>
</organism>
<comment type="caution">
    <text evidence="1">The sequence shown here is derived from an EMBL/GenBank/DDBJ whole genome shotgun (WGS) entry which is preliminary data.</text>
</comment>
<evidence type="ECO:0000313" key="1">
    <source>
        <dbReference type="EMBL" id="KAK9323699.1"/>
    </source>
</evidence>
<reference evidence="2" key="1">
    <citation type="journal article" date="2024" name="Front. Bioeng. Biotechnol.">
        <title>Genome-scale model development and genomic sequencing of the oleaginous clade Lipomyces.</title>
        <authorList>
            <person name="Czajka J.J."/>
            <person name="Han Y."/>
            <person name="Kim J."/>
            <person name="Mondo S.J."/>
            <person name="Hofstad B.A."/>
            <person name="Robles A."/>
            <person name="Haridas S."/>
            <person name="Riley R."/>
            <person name="LaButti K."/>
            <person name="Pangilinan J."/>
            <person name="Andreopoulos W."/>
            <person name="Lipzen A."/>
            <person name="Yan J."/>
            <person name="Wang M."/>
            <person name="Ng V."/>
            <person name="Grigoriev I.V."/>
            <person name="Spatafora J.W."/>
            <person name="Magnuson J.K."/>
            <person name="Baker S.E."/>
            <person name="Pomraning K.R."/>
        </authorList>
    </citation>
    <scope>NUCLEOTIDE SEQUENCE [LARGE SCALE GENOMIC DNA]</scope>
    <source>
        <strain evidence="2">CBS 10300</strain>
    </source>
</reference>
<gene>
    <name evidence="1" type="ORF">V1517DRAFT_319605</name>
</gene>
<name>A0ACC3TRD9_9ASCO</name>
<proteinExistence type="predicted"/>
<sequence length="502" mass="53885">MVRPLRALLAAFCAFSSLTSALLPITVDGNMFVDSNGDPFVIVGVDYQPGGSSGYTNSASSDVLSDEDVCLRDAFLLQKLGVNTIRTYTVSPWLNHDACMSILNAVGIYVILDVNSPLGGESIHRDDPASSYNEGYLKRVFSIIDAFMGYPNLLGFFAGNEVINEATSASVSPPYIRAVQRDIKNYISLHANRTIPVGYSAADDTQLRVAGWEYFQCTTGDEVLDISRSDFYGLNSYQWCSGRDNFQTSGYGSLETTFANSTIPLFFSEYGCNIVEPRTFTEVNGGVYTESMLQVFDGGLIYEYSVEANNYGLVTIGSDGSVTLNQDYVNLRDAYENMTYTSFMSKSLIDTSRSAKCNASLIQNIDPSFNTSFSLPDCPAEDMLKSGSGNNNIGKWIPLNSTQTTYKVYDIDDQQMTDTEITVVSDQTQPEAEVSATTSAVRSATSVATSISTGSSTSSSIVTATSASASATSSSAADSILVGAATPLVLVVTGLLSITLAL</sequence>
<dbReference type="EMBL" id="MU970058">
    <property type="protein sequence ID" value="KAK9323699.1"/>
    <property type="molecule type" value="Genomic_DNA"/>
</dbReference>
<accession>A0ACC3TRD9</accession>
<dbReference type="Proteomes" id="UP001489719">
    <property type="component" value="Unassembled WGS sequence"/>
</dbReference>
<evidence type="ECO:0000313" key="2">
    <source>
        <dbReference type="Proteomes" id="UP001489719"/>
    </source>
</evidence>
<protein>
    <submittedName>
        <fullName evidence="1">Glucanosyltransferase-domain-containing protein</fullName>
    </submittedName>
</protein>
<keyword evidence="2" id="KW-1185">Reference proteome</keyword>